<dbReference type="Ensembl" id="ENSPNAT00000004989.2">
    <property type="protein sequence ID" value="ENSPNAP00000005616.2"/>
    <property type="gene ID" value="ENSPNAG00000011793.2"/>
</dbReference>
<dbReference type="GO" id="GO:0005737">
    <property type="term" value="C:cytoplasm"/>
    <property type="evidence" value="ECO:0007669"/>
    <property type="project" value="UniProtKB-ARBA"/>
</dbReference>
<name>A0A3B4C443_PYGNA</name>
<dbReference type="SMART" id="SM00589">
    <property type="entry name" value="PRY"/>
    <property type="match status" value="1"/>
</dbReference>
<dbReference type="InterPro" id="IPR006574">
    <property type="entry name" value="PRY"/>
</dbReference>
<dbReference type="InterPro" id="IPR043136">
    <property type="entry name" value="B30.2/SPRY_sf"/>
</dbReference>
<dbReference type="PROSITE" id="PS50188">
    <property type="entry name" value="B302_SPRY"/>
    <property type="match status" value="1"/>
</dbReference>
<accession>A0A3B4C443</accession>
<keyword evidence="1" id="KW-0479">Metal-binding</keyword>
<dbReference type="FunFam" id="2.60.120.920:FF:000037">
    <property type="entry name" value="Si:dkey-191j3.2"/>
    <property type="match status" value="1"/>
</dbReference>
<dbReference type="GeneTree" id="ENSGT00940000154395"/>
<proteinExistence type="predicted"/>
<dbReference type="InterPro" id="IPR051051">
    <property type="entry name" value="E3_ubiq-ligase_TRIM/RNF"/>
</dbReference>
<evidence type="ECO:0000256" key="3">
    <source>
        <dbReference type="ARBA" id="ARBA00022833"/>
    </source>
</evidence>
<protein>
    <recommendedName>
        <fullName evidence="4">B30.2/SPRY domain-containing protein</fullName>
    </recommendedName>
</protein>
<dbReference type="Gene3D" id="2.60.120.920">
    <property type="match status" value="1"/>
</dbReference>
<evidence type="ECO:0000259" key="4">
    <source>
        <dbReference type="PROSITE" id="PS50188"/>
    </source>
</evidence>
<keyword evidence="3" id="KW-0862">Zinc</keyword>
<dbReference type="AlphaFoldDB" id="A0A3B4C443"/>
<evidence type="ECO:0000313" key="6">
    <source>
        <dbReference type="Proteomes" id="UP001501920"/>
    </source>
</evidence>
<reference evidence="5" key="2">
    <citation type="submission" date="2025-08" db="UniProtKB">
        <authorList>
            <consortium name="Ensembl"/>
        </authorList>
    </citation>
    <scope>IDENTIFICATION</scope>
</reference>
<organism evidence="5 6">
    <name type="scientific">Pygocentrus nattereri</name>
    <name type="common">Red-bellied piranha</name>
    <dbReference type="NCBI Taxonomy" id="42514"/>
    <lineage>
        <taxon>Eukaryota</taxon>
        <taxon>Metazoa</taxon>
        <taxon>Chordata</taxon>
        <taxon>Craniata</taxon>
        <taxon>Vertebrata</taxon>
        <taxon>Euteleostomi</taxon>
        <taxon>Actinopterygii</taxon>
        <taxon>Neopterygii</taxon>
        <taxon>Teleostei</taxon>
        <taxon>Ostariophysi</taxon>
        <taxon>Characiformes</taxon>
        <taxon>Characoidei</taxon>
        <taxon>Pygocentrus</taxon>
    </lineage>
</organism>
<keyword evidence="6" id="KW-1185">Reference proteome</keyword>
<dbReference type="InterPro" id="IPR003879">
    <property type="entry name" value="Butyrophylin_SPRY"/>
</dbReference>
<dbReference type="Pfam" id="PF13765">
    <property type="entry name" value="PRY"/>
    <property type="match status" value="1"/>
</dbReference>
<reference evidence="5" key="3">
    <citation type="submission" date="2025-09" db="UniProtKB">
        <authorList>
            <consortium name="Ensembl"/>
        </authorList>
    </citation>
    <scope>IDENTIFICATION</scope>
</reference>
<dbReference type="InterPro" id="IPR013320">
    <property type="entry name" value="ConA-like_dom_sf"/>
</dbReference>
<reference evidence="5 6" key="1">
    <citation type="submission" date="2020-10" db="EMBL/GenBank/DDBJ databases">
        <title>Pygocentrus nattereri (red-bellied piranha) genome, fPygNat1, primary haplotype.</title>
        <authorList>
            <person name="Myers G."/>
            <person name="Meyer A."/>
            <person name="Karagic N."/>
            <person name="Pippel M."/>
            <person name="Winkler S."/>
            <person name="Tracey A."/>
            <person name="Wood J."/>
            <person name="Formenti G."/>
            <person name="Howe K."/>
            <person name="Fedrigo O."/>
            <person name="Jarvis E.D."/>
        </authorList>
    </citation>
    <scope>NUCLEOTIDE SEQUENCE [LARGE SCALE GENOMIC DNA]</scope>
</reference>
<evidence type="ECO:0000256" key="2">
    <source>
        <dbReference type="ARBA" id="ARBA00022771"/>
    </source>
</evidence>
<dbReference type="GO" id="GO:0008270">
    <property type="term" value="F:zinc ion binding"/>
    <property type="evidence" value="ECO:0007669"/>
    <property type="project" value="UniProtKB-KW"/>
</dbReference>
<dbReference type="PRINTS" id="PR01407">
    <property type="entry name" value="BUTYPHLNCDUF"/>
</dbReference>
<dbReference type="PANTHER" id="PTHR25465">
    <property type="entry name" value="B-BOX DOMAIN CONTAINING"/>
    <property type="match status" value="1"/>
</dbReference>
<sequence>NVCFQEEFIFQNNSCDVTLDPNTANTRLSLSEENRKVVLVEERQSYPDHPERFDVWPQVLCRESLTGRCYWEAEWSGDVYIAVTYKGIRRKGGSDCGFGRNEKSWILSCSNYSFSVRHNQISTAVSAPSSQSNRVGVYLDCPAGSLSFYSVSTETHRLTLLHTFSCSFTEPLYAGFGLYSSGSSVRVR</sequence>
<dbReference type="Pfam" id="PF00622">
    <property type="entry name" value="SPRY"/>
    <property type="match status" value="1"/>
</dbReference>
<dbReference type="OMA" id="VEWRECV"/>
<dbReference type="InterPro" id="IPR003877">
    <property type="entry name" value="SPRY_dom"/>
</dbReference>
<keyword evidence="2" id="KW-0863">Zinc-finger</keyword>
<dbReference type="CDD" id="cd16040">
    <property type="entry name" value="SPRY_PRY_SNTX"/>
    <property type="match status" value="1"/>
</dbReference>
<dbReference type="SUPFAM" id="SSF49899">
    <property type="entry name" value="Concanavalin A-like lectins/glucanases"/>
    <property type="match status" value="1"/>
</dbReference>
<evidence type="ECO:0000313" key="5">
    <source>
        <dbReference type="Ensembl" id="ENSPNAP00000005616.2"/>
    </source>
</evidence>
<evidence type="ECO:0000256" key="1">
    <source>
        <dbReference type="ARBA" id="ARBA00022723"/>
    </source>
</evidence>
<feature type="domain" description="B30.2/SPRY" evidence="4">
    <location>
        <begin position="1"/>
        <end position="188"/>
    </location>
</feature>
<dbReference type="Proteomes" id="UP001501920">
    <property type="component" value="Chromosome 12"/>
</dbReference>
<dbReference type="InterPro" id="IPR001870">
    <property type="entry name" value="B30.2/SPRY"/>
</dbReference>
<dbReference type="PANTHER" id="PTHR25465:SF14">
    <property type="entry name" value="E3 UBIQUITIN-PROTEIN LIGASE TRIM65"/>
    <property type="match status" value="1"/>
</dbReference>
<dbReference type="SMART" id="SM00449">
    <property type="entry name" value="SPRY"/>
    <property type="match status" value="1"/>
</dbReference>